<feature type="compositionally biased region" description="Basic and acidic residues" evidence="1">
    <location>
        <begin position="85"/>
        <end position="99"/>
    </location>
</feature>
<comment type="caution">
    <text evidence="3">The sequence shown here is derived from an EMBL/GenBank/DDBJ whole genome shotgun (WGS) entry which is preliminary data.</text>
</comment>
<name>A0AAN6UU58_9PEZI</name>
<proteinExistence type="predicted"/>
<gene>
    <name evidence="3" type="ORF">BT67DRAFT_438279</name>
</gene>
<keyword evidence="4" id="KW-1185">Reference proteome</keyword>
<protein>
    <submittedName>
        <fullName evidence="3">Uncharacterized protein</fullName>
    </submittedName>
</protein>
<sequence>MTTQQSLFGTPLFEAEEQAETVSRFKISTVIVCVITYTLSLLLIWLAGKWDIAESLYREGWSFWSGPWARLGGQSVGTSGFGSSEKLHGSSDDTRSMSV</sequence>
<dbReference type="AlphaFoldDB" id="A0AAN6UU58"/>
<evidence type="ECO:0000313" key="3">
    <source>
        <dbReference type="EMBL" id="KAK4138979.1"/>
    </source>
</evidence>
<feature type="region of interest" description="Disordered" evidence="1">
    <location>
        <begin position="78"/>
        <end position="99"/>
    </location>
</feature>
<keyword evidence="2" id="KW-0812">Transmembrane</keyword>
<evidence type="ECO:0000313" key="4">
    <source>
        <dbReference type="Proteomes" id="UP001304895"/>
    </source>
</evidence>
<organism evidence="3 4">
    <name type="scientific">Trichocladium antarcticum</name>
    <dbReference type="NCBI Taxonomy" id="1450529"/>
    <lineage>
        <taxon>Eukaryota</taxon>
        <taxon>Fungi</taxon>
        <taxon>Dikarya</taxon>
        <taxon>Ascomycota</taxon>
        <taxon>Pezizomycotina</taxon>
        <taxon>Sordariomycetes</taxon>
        <taxon>Sordariomycetidae</taxon>
        <taxon>Sordariales</taxon>
        <taxon>Chaetomiaceae</taxon>
        <taxon>Trichocladium</taxon>
    </lineage>
</organism>
<reference evidence="3" key="2">
    <citation type="submission" date="2023-05" db="EMBL/GenBank/DDBJ databases">
        <authorList>
            <consortium name="Lawrence Berkeley National Laboratory"/>
            <person name="Steindorff A."/>
            <person name="Hensen N."/>
            <person name="Bonometti L."/>
            <person name="Westerberg I."/>
            <person name="Brannstrom I.O."/>
            <person name="Guillou S."/>
            <person name="Cros-Aarteil S."/>
            <person name="Calhoun S."/>
            <person name="Haridas S."/>
            <person name="Kuo A."/>
            <person name="Mondo S."/>
            <person name="Pangilinan J."/>
            <person name="Riley R."/>
            <person name="Labutti K."/>
            <person name="Andreopoulos B."/>
            <person name="Lipzen A."/>
            <person name="Chen C."/>
            <person name="Yanf M."/>
            <person name="Daum C."/>
            <person name="Ng V."/>
            <person name="Clum A."/>
            <person name="Ohm R."/>
            <person name="Martin F."/>
            <person name="Silar P."/>
            <person name="Natvig D."/>
            <person name="Lalanne C."/>
            <person name="Gautier V."/>
            <person name="Ament-Velasquez S.L."/>
            <person name="Kruys A."/>
            <person name="Hutchinson M.I."/>
            <person name="Powell A.J."/>
            <person name="Barry K."/>
            <person name="Miller A.N."/>
            <person name="Grigoriev I.V."/>
            <person name="Debuchy R."/>
            <person name="Gladieux P."/>
            <person name="Thoren M.H."/>
            <person name="Johannesson H."/>
        </authorList>
    </citation>
    <scope>NUCLEOTIDE SEQUENCE</scope>
    <source>
        <strain evidence="3">CBS 123565</strain>
    </source>
</reference>
<accession>A0AAN6UU58</accession>
<feature type="transmembrane region" description="Helical" evidence="2">
    <location>
        <begin position="27"/>
        <end position="48"/>
    </location>
</feature>
<reference evidence="3" key="1">
    <citation type="journal article" date="2023" name="Mol. Phylogenet. Evol.">
        <title>Genome-scale phylogeny and comparative genomics of the fungal order Sordariales.</title>
        <authorList>
            <person name="Hensen N."/>
            <person name="Bonometti L."/>
            <person name="Westerberg I."/>
            <person name="Brannstrom I.O."/>
            <person name="Guillou S."/>
            <person name="Cros-Aarteil S."/>
            <person name="Calhoun S."/>
            <person name="Haridas S."/>
            <person name="Kuo A."/>
            <person name="Mondo S."/>
            <person name="Pangilinan J."/>
            <person name="Riley R."/>
            <person name="LaButti K."/>
            <person name="Andreopoulos B."/>
            <person name="Lipzen A."/>
            <person name="Chen C."/>
            <person name="Yan M."/>
            <person name="Daum C."/>
            <person name="Ng V."/>
            <person name="Clum A."/>
            <person name="Steindorff A."/>
            <person name="Ohm R.A."/>
            <person name="Martin F."/>
            <person name="Silar P."/>
            <person name="Natvig D.O."/>
            <person name="Lalanne C."/>
            <person name="Gautier V."/>
            <person name="Ament-Velasquez S.L."/>
            <person name="Kruys A."/>
            <person name="Hutchinson M.I."/>
            <person name="Powell A.J."/>
            <person name="Barry K."/>
            <person name="Miller A.N."/>
            <person name="Grigoriev I.V."/>
            <person name="Debuchy R."/>
            <person name="Gladieux P."/>
            <person name="Hiltunen Thoren M."/>
            <person name="Johannesson H."/>
        </authorList>
    </citation>
    <scope>NUCLEOTIDE SEQUENCE</scope>
    <source>
        <strain evidence="3">CBS 123565</strain>
    </source>
</reference>
<dbReference type="EMBL" id="MU853401">
    <property type="protein sequence ID" value="KAK4138979.1"/>
    <property type="molecule type" value="Genomic_DNA"/>
</dbReference>
<evidence type="ECO:0000256" key="1">
    <source>
        <dbReference type="SAM" id="MobiDB-lite"/>
    </source>
</evidence>
<keyword evidence="2" id="KW-0472">Membrane</keyword>
<evidence type="ECO:0000256" key="2">
    <source>
        <dbReference type="SAM" id="Phobius"/>
    </source>
</evidence>
<keyword evidence="2" id="KW-1133">Transmembrane helix</keyword>
<dbReference type="Proteomes" id="UP001304895">
    <property type="component" value="Unassembled WGS sequence"/>
</dbReference>